<name>A0AAV1Z029_9ARAC</name>
<sequence>MDVSEVALLLVRLTMRKLDNPDYHRRNFGLNFNHQTSVCFEARRKQLIHKIP</sequence>
<keyword evidence="2" id="KW-1185">Reference proteome</keyword>
<evidence type="ECO:0000313" key="1">
    <source>
        <dbReference type="EMBL" id="CAL1263582.1"/>
    </source>
</evidence>
<evidence type="ECO:0000313" key="2">
    <source>
        <dbReference type="Proteomes" id="UP001497382"/>
    </source>
</evidence>
<proteinExistence type="predicted"/>
<dbReference type="Proteomes" id="UP001497382">
    <property type="component" value="Unassembled WGS sequence"/>
</dbReference>
<protein>
    <submittedName>
        <fullName evidence="1">Uncharacterized protein</fullName>
    </submittedName>
</protein>
<accession>A0AAV1Z029</accession>
<gene>
    <name evidence="1" type="ORF">LARSCL_LOCUS1565</name>
</gene>
<comment type="caution">
    <text evidence="1">The sequence shown here is derived from an EMBL/GenBank/DDBJ whole genome shotgun (WGS) entry which is preliminary data.</text>
</comment>
<organism evidence="1 2">
    <name type="scientific">Larinioides sclopetarius</name>
    <dbReference type="NCBI Taxonomy" id="280406"/>
    <lineage>
        <taxon>Eukaryota</taxon>
        <taxon>Metazoa</taxon>
        <taxon>Ecdysozoa</taxon>
        <taxon>Arthropoda</taxon>
        <taxon>Chelicerata</taxon>
        <taxon>Arachnida</taxon>
        <taxon>Araneae</taxon>
        <taxon>Araneomorphae</taxon>
        <taxon>Entelegynae</taxon>
        <taxon>Araneoidea</taxon>
        <taxon>Araneidae</taxon>
        <taxon>Larinioides</taxon>
    </lineage>
</organism>
<dbReference type="EMBL" id="CAXIEN010000009">
    <property type="protein sequence ID" value="CAL1263582.1"/>
    <property type="molecule type" value="Genomic_DNA"/>
</dbReference>
<reference evidence="1 2" key="1">
    <citation type="submission" date="2024-04" db="EMBL/GenBank/DDBJ databases">
        <authorList>
            <person name="Rising A."/>
            <person name="Reimegard J."/>
            <person name="Sonavane S."/>
            <person name="Akerstrom W."/>
            <person name="Nylinder S."/>
            <person name="Hedman E."/>
            <person name="Kallberg Y."/>
        </authorList>
    </citation>
    <scope>NUCLEOTIDE SEQUENCE [LARGE SCALE GENOMIC DNA]</scope>
</reference>
<dbReference type="AlphaFoldDB" id="A0AAV1Z029"/>